<dbReference type="Gene3D" id="1.10.10.60">
    <property type="entry name" value="Homeodomain-like"/>
    <property type="match status" value="2"/>
</dbReference>
<dbReference type="InterPro" id="IPR018060">
    <property type="entry name" value="HTH_AraC"/>
</dbReference>
<dbReference type="PANTHER" id="PTHR43280">
    <property type="entry name" value="ARAC-FAMILY TRANSCRIPTIONAL REGULATOR"/>
    <property type="match status" value="1"/>
</dbReference>
<dbReference type="PANTHER" id="PTHR43280:SF2">
    <property type="entry name" value="HTH-TYPE TRANSCRIPTIONAL REGULATOR EXSA"/>
    <property type="match status" value="1"/>
</dbReference>
<organism evidence="6 7">
    <name type="scientific">Paenibacillus arenilitoris</name>
    <dbReference type="NCBI Taxonomy" id="2772299"/>
    <lineage>
        <taxon>Bacteria</taxon>
        <taxon>Bacillati</taxon>
        <taxon>Bacillota</taxon>
        <taxon>Bacilli</taxon>
        <taxon>Bacillales</taxon>
        <taxon>Paenibacillaceae</taxon>
        <taxon>Paenibacillus</taxon>
    </lineage>
</organism>
<dbReference type="PROSITE" id="PS01124">
    <property type="entry name" value="HTH_ARAC_FAMILY_2"/>
    <property type="match status" value="1"/>
</dbReference>
<evidence type="ECO:0000256" key="1">
    <source>
        <dbReference type="ARBA" id="ARBA00023015"/>
    </source>
</evidence>
<gene>
    <name evidence="6" type="ORF">IDH41_01870</name>
</gene>
<name>A0A927CGZ0_9BACL</name>
<dbReference type="PROSITE" id="PS00041">
    <property type="entry name" value="HTH_ARAC_FAMILY_1"/>
    <property type="match status" value="1"/>
</dbReference>
<comment type="caution">
    <text evidence="6">The sequence shown here is derived from an EMBL/GenBank/DDBJ whole genome shotgun (WGS) entry which is preliminary data.</text>
</comment>
<sequence length="753" mass="83951">MRGERQLKFRFFMSLTLISVCSVLVLASALFFWFREKTVDHVNQVNESVLLNTETVFTKYMDMVQNYTMDFYRNPNINTVMQNGDNGWSDQLYSALSQMRGTITVNAFLENAYIMGQDGPALMFENNPLSPSAKRELFELVRDGEIKQSPFVWNATLNSGEQERLMTLFYNDRAFGSSEYHGAIAMTVNLRKLQENIFGSSEDGDTRYAVLDAGGLLLMQSGLPSASFDEAMLRQIASGASKAGTLIWKDGSGARKLVAYRQARQGGLWFLSETSYKDSVRDIANALKLMIGLCLALIAAAAAVAAFVSHRMYKPIGTLFGNIRSLSGDRLAFAKDGGFDEANRELERIAGEFGELKREKEDSALLRWLTSPYRSGDQLPSALPPLQDSSGSAAFCVAVLRLNRTGADNGVIDEEKIERIRSLPQLNERLFDGKAACRGFFPHPDAAVLIVSETESGSFGDNGLVRERWEQLSEEIRSWPGTVCSIGVSRLSADAGLLKQLYDEANDSLQYRKLRPQAAVIYADDTFHLNGSPMPDSSLEAVLQIVRNREYKLIPGAIERLLAAAGSYRAEQATIALSRLALELDKIGDTGLANGIARHSDFLMHYQRIWRITDYVELGVWLEQLCLNACEKLDELNTVQTRSAADEAIAYIRKHYNDPTLSLNGLADKLAISPPYLSRMITEATGSSFPDFVHLVRLEHARALLISDPELDIREIAEMSGYSSSTYFTTLFKKRYGVTPSKWRLNHILQQGD</sequence>
<dbReference type="Proteomes" id="UP000632125">
    <property type="component" value="Unassembled WGS sequence"/>
</dbReference>
<keyword evidence="1" id="KW-0805">Transcription regulation</keyword>
<keyword evidence="7" id="KW-1185">Reference proteome</keyword>
<evidence type="ECO:0000256" key="3">
    <source>
        <dbReference type="ARBA" id="ARBA00023163"/>
    </source>
</evidence>
<keyword evidence="4" id="KW-0812">Transmembrane</keyword>
<keyword evidence="2" id="KW-0238">DNA-binding</keyword>
<reference evidence="6" key="1">
    <citation type="submission" date="2020-09" db="EMBL/GenBank/DDBJ databases">
        <title>A novel bacterium of genus Paenibacillus, isolated from South China Sea.</title>
        <authorList>
            <person name="Huang H."/>
            <person name="Mo K."/>
            <person name="Hu Y."/>
        </authorList>
    </citation>
    <scope>NUCLEOTIDE SEQUENCE</scope>
    <source>
        <strain evidence="6">IB182493</strain>
    </source>
</reference>
<evidence type="ECO:0000313" key="6">
    <source>
        <dbReference type="EMBL" id="MBD2867309.1"/>
    </source>
</evidence>
<dbReference type="InterPro" id="IPR009057">
    <property type="entry name" value="Homeodomain-like_sf"/>
</dbReference>
<dbReference type="SUPFAM" id="SSF46689">
    <property type="entry name" value="Homeodomain-like"/>
    <property type="match status" value="1"/>
</dbReference>
<keyword evidence="3" id="KW-0804">Transcription</keyword>
<proteinExistence type="predicted"/>
<dbReference type="RefSeq" id="WP_190857785.1">
    <property type="nucleotide sequence ID" value="NZ_JACXIY010000002.1"/>
</dbReference>
<dbReference type="InterPro" id="IPR020449">
    <property type="entry name" value="Tscrpt_reg_AraC-type_HTH"/>
</dbReference>
<evidence type="ECO:0000256" key="4">
    <source>
        <dbReference type="SAM" id="Phobius"/>
    </source>
</evidence>
<dbReference type="GO" id="GO:0003700">
    <property type="term" value="F:DNA-binding transcription factor activity"/>
    <property type="evidence" value="ECO:0007669"/>
    <property type="project" value="InterPro"/>
</dbReference>
<dbReference type="EMBL" id="JACXIY010000002">
    <property type="protein sequence ID" value="MBD2867309.1"/>
    <property type="molecule type" value="Genomic_DNA"/>
</dbReference>
<dbReference type="GO" id="GO:0043565">
    <property type="term" value="F:sequence-specific DNA binding"/>
    <property type="evidence" value="ECO:0007669"/>
    <property type="project" value="InterPro"/>
</dbReference>
<dbReference type="PRINTS" id="PR00032">
    <property type="entry name" value="HTHARAC"/>
</dbReference>
<evidence type="ECO:0000256" key="2">
    <source>
        <dbReference type="ARBA" id="ARBA00023125"/>
    </source>
</evidence>
<dbReference type="Pfam" id="PF12833">
    <property type="entry name" value="HTH_18"/>
    <property type="match status" value="1"/>
</dbReference>
<dbReference type="SMART" id="SM00342">
    <property type="entry name" value="HTH_ARAC"/>
    <property type="match status" value="1"/>
</dbReference>
<protein>
    <submittedName>
        <fullName evidence="6">AraC family transcriptional regulator</fullName>
    </submittedName>
</protein>
<dbReference type="InterPro" id="IPR018062">
    <property type="entry name" value="HTH_AraC-typ_CS"/>
</dbReference>
<keyword evidence="4" id="KW-1133">Transmembrane helix</keyword>
<feature type="domain" description="HTH araC/xylS-type" evidence="5">
    <location>
        <begin position="646"/>
        <end position="746"/>
    </location>
</feature>
<accession>A0A927CGZ0</accession>
<keyword evidence="4" id="KW-0472">Membrane</keyword>
<dbReference type="AlphaFoldDB" id="A0A927CGZ0"/>
<feature type="transmembrane region" description="Helical" evidence="4">
    <location>
        <begin position="12"/>
        <end position="34"/>
    </location>
</feature>
<feature type="transmembrane region" description="Helical" evidence="4">
    <location>
        <begin position="289"/>
        <end position="308"/>
    </location>
</feature>
<evidence type="ECO:0000313" key="7">
    <source>
        <dbReference type="Proteomes" id="UP000632125"/>
    </source>
</evidence>
<evidence type="ECO:0000259" key="5">
    <source>
        <dbReference type="PROSITE" id="PS01124"/>
    </source>
</evidence>